<dbReference type="AlphaFoldDB" id="F0YJH0"/>
<protein>
    <recommendedName>
        <fullName evidence="3">Nucleotide-diphospho-sugar transferase domain-containing protein</fullName>
    </recommendedName>
</protein>
<evidence type="ECO:0008006" key="3">
    <source>
        <dbReference type="Google" id="ProtNLM"/>
    </source>
</evidence>
<organism evidence="2">
    <name type="scientific">Aureococcus anophagefferens</name>
    <name type="common">Harmful bloom alga</name>
    <dbReference type="NCBI Taxonomy" id="44056"/>
    <lineage>
        <taxon>Eukaryota</taxon>
        <taxon>Sar</taxon>
        <taxon>Stramenopiles</taxon>
        <taxon>Ochrophyta</taxon>
        <taxon>Pelagophyceae</taxon>
        <taxon>Pelagomonadales</taxon>
        <taxon>Pelagomonadaceae</taxon>
        <taxon>Aureococcus</taxon>
    </lineage>
</organism>
<dbReference type="RefSeq" id="XP_009040653.1">
    <property type="nucleotide sequence ID" value="XM_009042405.1"/>
</dbReference>
<reference evidence="1 2" key="1">
    <citation type="journal article" date="2011" name="Proc. Natl. Acad. Sci. U.S.A.">
        <title>Niche of harmful alga Aureococcus anophagefferens revealed through ecogenomics.</title>
        <authorList>
            <person name="Gobler C.J."/>
            <person name="Berry D.L."/>
            <person name="Dyhrman S.T."/>
            <person name="Wilhelm S.W."/>
            <person name="Salamov A."/>
            <person name="Lobanov A.V."/>
            <person name="Zhang Y."/>
            <person name="Collier J.L."/>
            <person name="Wurch L.L."/>
            <person name="Kustka A.B."/>
            <person name="Dill B.D."/>
            <person name="Shah M."/>
            <person name="VerBerkmoes N.C."/>
            <person name="Kuo A."/>
            <person name="Terry A."/>
            <person name="Pangilinan J."/>
            <person name="Lindquist E.A."/>
            <person name="Lucas S."/>
            <person name="Paulsen I.T."/>
            <person name="Hattenrath-Lehmann T.K."/>
            <person name="Talmage S.C."/>
            <person name="Walker E.A."/>
            <person name="Koch F."/>
            <person name="Burson A.M."/>
            <person name="Marcoval M.A."/>
            <person name="Tang Y.Z."/>
            <person name="Lecleir G.R."/>
            <person name="Coyne K.J."/>
            <person name="Berg G.M."/>
            <person name="Bertrand E.M."/>
            <person name="Saito M.A."/>
            <person name="Gladyshev V.N."/>
            <person name="Grigoriev I.V."/>
        </authorList>
    </citation>
    <scope>NUCLEOTIDE SEQUENCE [LARGE SCALE GENOMIC DNA]</scope>
    <source>
        <strain evidence="2">CCMP 1984</strain>
    </source>
</reference>
<evidence type="ECO:0000313" key="2">
    <source>
        <dbReference type="Proteomes" id="UP000002729"/>
    </source>
</evidence>
<gene>
    <name evidence="1" type="ORF">AURANDRAFT_66971</name>
</gene>
<sequence>MLKAHPAPNPTISLYIWYHNIMLGRANRSMCDDWSLTSRRWRFRFIPRSFSSIQMMRVDKPPSSSNVRNAYSPFFVQYATIAILSVLWGGTVILCAHATVTSGRHAKSSAGQTVSNIDRDGHGNHFCLGHVAYGERYLELGTATASNKREYARQNRYTFVPIGAQDYECLLIKYCPSIAAEARLADPITGAKFCAMRYALAEQGCDWMLLTDVDSVVIDTSVRIEDLIGSDAALLPTGDAISDVIWFVDGSIVSNAQEDTEKEAHATGIVAPCGDVALFAASLNMGAFLMRRSTFTSDLLTHNVLALSSMGASFLTESDCSTAGLGATGEDLCASNSGVEECSIGCIHRMHPDWLEKAQCLSTLPTDVPAVLATFNMVPPYLSGQAGGGTLLANCIGSVSQQDNMDCIKYALKLSLGAVGNVDNTDLSTAGRGSNQQVYLKYE</sequence>
<dbReference type="GeneID" id="20226023"/>
<dbReference type="Gene3D" id="3.90.550.10">
    <property type="entry name" value="Spore Coat Polysaccharide Biosynthesis Protein SpsA, Chain A"/>
    <property type="match status" value="1"/>
</dbReference>
<dbReference type="EMBL" id="GL833148">
    <property type="protein sequence ID" value="EGB04740.1"/>
    <property type="molecule type" value="Genomic_DNA"/>
</dbReference>
<dbReference type="KEGG" id="aaf:AURANDRAFT_66971"/>
<dbReference type="InParanoid" id="F0YJH0"/>
<dbReference type="InterPro" id="IPR029044">
    <property type="entry name" value="Nucleotide-diphossugar_trans"/>
</dbReference>
<name>F0YJH0_AURAN</name>
<evidence type="ECO:0000313" key="1">
    <source>
        <dbReference type="EMBL" id="EGB04740.1"/>
    </source>
</evidence>
<keyword evidence="2" id="KW-1185">Reference proteome</keyword>
<dbReference type="Proteomes" id="UP000002729">
    <property type="component" value="Unassembled WGS sequence"/>
</dbReference>
<proteinExistence type="predicted"/>
<accession>F0YJH0</accession>